<dbReference type="InterPro" id="IPR001387">
    <property type="entry name" value="Cro/C1-type_HTH"/>
</dbReference>
<dbReference type="Gene3D" id="1.10.260.40">
    <property type="entry name" value="lambda repressor-like DNA-binding domains"/>
    <property type="match status" value="1"/>
</dbReference>
<evidence type="ECO:0000313" key="2">
    <source>
        <dbReference type="EMBL" id="MBE1456374.1"/>
    </source>
</evidence>
<evidence type="ECO:0000259" key="1">
    <source>
        <dbReference type="PROSITE" id="PS50943"/>
    </source>
</evidence>
<name>A0ABR9HBG5_9ACTN</name>
<evidence type="ECO:0000313" key="3">
    <source>
        <dbReference type="Proteomes" id="UP000598217"/>
    </source>
</evidence>
<dbReference type="RefSeq" id="WP_191268626.1">
    <property type="nucleotide sequence ID" value="NZ_BMXJ01000002.1"/>
</dbReference>
<reference evidence="2 3" key="1">
    <citation type="submission" date="2020-10" db="EMBL/GenBank/DDBJ databases">
        <title>Sequencing the genomes of 1000 actinobacteria strains.</title>
        <authorList>
            <person name="Klenk H.-P."/>
        </authorList>
    </citation>
    <scope>NUCLEOTIDE SEQUENCE [LARGE SCALE GENOMIC DNA]</scope>
    <source>
        <strain evidence="2 3">DSM 45157</strain>
    </source>
</reference>
<dbReference type="InterPro" id="IPR010982">
    <property type="entry name" value="Lambda_DNA-bd_dom_sf"/>
</dbReference>
<keyword evidence="3" id="KW-1185">Reference proteome</keyword>
<sequence length="255" mass="28045">MAAADFAITLTRYRELAGLTQYQLADLAQTSSSSVCRWEAGKVLPKRKNAELLDKAVTAKGKLFAAWRTAAGGSAFPDWGVDVAELEGASLAVEWVSPLSVVPGLLQSPKYARLVFEEGQPFFPEKELDRLAKLRCERLEQLPDLRVTAVFPVSALTSAPQDERAEQSAHLLRLMDTGRVRVLLIPEGTLLVSLPSPLMVFRLRDGSTVATSEHATGNIVYREGGGLPRLLELVKRFMQSALPHRESRNVLEKLP</sequence>
<dbReference type="EMBL" id="JADBDY010000001">
    <property type="protein sequence ID" value="MBE1456374.1"/>
    <property type="molecule type" value="Genomic_DNA"/>
</dbReference>
<dbReference type="Proteomes" id="UP000598217">
    <property type="component" value="Unassembled WGS sequence"/>
</dbReference>
<dbReference type="InterPro" id="IPR043917">
    <property type="entry name" value="DUF5753"/>
</dbReference>
<organism evidence="2 3">
    <name type="scientific">Nocardiopsis terrae</name>
    <dbReference type="NCBI Taxonomy" id="372655"/>
    <lineage>
        <taxon>Bacteria</taxon>
        <taxon>Bacillati</taxon>
        <taxon>Actinomycetota</taxon>
        <taxon>Actinomycetes</taxon>
        <taxon>Streptosporangiales</taxon>
        <taxon>Nocardiopsidaceae</taxon>
        <taxon>Nocardiopsis</taxon>
    </lineage>
</organism>
<dbReference type="Pfam" id="PF19054">
    <property type="entry name" value="DUF5753"/>
    <property type="match status" value="1"/>
</dbReference>
<dbReference type="SMART" id="SM00530">
    <property type="entry name" value="HTH_XRE"/>
    <property type="match status" value="1"/>
</dbReference>
<protein>
    <submittedName>
        <fullName evidence="2">Transcriptional regulator with XRE-family HTH domain</fullName>
    </submittedName>
</protein>
<dbReference type="SUPFAM" id="SSF47413">
    <property type="entry name" value="lambda repressor-like DNA-binding domains"/>
    <property type="match status" value="1"/>
</dbReference>
<gene>
    <name evidence="2" type="ORF">H4W79_000588</name>
</gene>
<accession>A0ABR9HBG5</accession>
<feature type="domain" description="HTH cro/C1-type" evidence="1">
    <location>
        <begin position="10"/>
        <end position="56"/>
    </location>
</feature>
<comment type="caution">
    <text evidence="2">The sequence shown here is derived from an EMBL/GenBank/DDBJ whole genome shotgun (WGS) entry which is preliminary data.</text>
</comment>
<dbReference type="CDD" id="cd00093">
    <property type="entry name" value="HTH_XRE"/>
    <property type="match status" value="1"/>
</dbReference>
<dbReference type="Pfam" id="PF13560">
    <property type="entry name" value="HTH_31"/>
    <property type="match status" value="1"/>
</dbReference>
<proteinExistence type="predicted"/>
<dbReference type="PROSITE" id="PS50943">
    <property type="entry name" value="HTH_CROC1"/>
    <property type="match status" value="1"/>
</dbReference>